<protein>
    <submittedName>
        <fullName evidence="1">(Mediterranean fruit fly) hypothetical protein</fullName>
    </submittedName>
</protein>
<reference evidence="1" key="1">
    <citation type="submission" date="2020-11" db="EMBL/GenBank/DDBJ databases">
        <authorList>
            <person name="Whitehead M."/>
        </authorList>
    </citation>
    <scope>NUCLEOTIDE SEQUENCE</scope>
    <source>
        <strain evidence="1">EGII</strain>
    </source>
</reference>
<proteinExistence type="predicted"/>
<dbReference type="EMBL" id="CAJHJT010000012">
    <property type="protein sequence ID" value="CAD6996893.1"/>
    <property type="molecule type" value="Genomic_DNA"/>
</dbReference>
<gene>
    <name evidence="1" type="ORF">CCAP1982_LOCUS5566</name>
</gene>
<sequence>MSYPTINESGASSVFDLCSIRVAIKDHYLVAAKGSVCPRKNPCYYECLNVAIDDRFEENQP</sequence>
<evidence type="ECO:0000313" key="2">
    <source>
        <dbReference type="Proteomes" id="UP000606786"/>
    </source>
</evidence>
<name>A0A811UI81_CERCA</name>
<accession>A0A811UI81</accession>
<dbReference type="AlphaFoldDB" id="A0A811UI81"/>
<evidence type="ECO:0000313" key="1">
    <source>
        <dbReference type="EMBL" id="CAD6996893.1"/>
    </source>
</evidence>
<keyword evidence="2" id="KW-1185">Reference proteome</keyword>
<organism evidence="1 2">
    <name type="scientific">Ceratitis capitata</name>
    <name type="common">Mediterranean fruit fly</name>
    <name type="synonym">Tephritis capitata</name>
    <dbReference type="NCBI Taxonomy" id="7213"/>
    <lineage>
        <taxon>Eukaryota</taxon>
        <taxon>Metazoa</taxon>
        <taxon>Ecdysozoa</taxon>
        <taxon>Arthropoda</taxon>
        <taxon>Hexapoda</taxon>
        <taxon>Insecta</taxon>
        <taxon>Pterygota</taxon>
        <taxon>Neoptera</taxon>
        <taxon>Endopterygota</taxon>
        <taxon>Diptera</taxon>
        <taxon>Brachycera</taxon>
        <taxon>Muscomorpha</taxon>
        <taxon>Tephritoidea</taxon>
        <taxon>Tephritidae</taxon>
        <taxon>Ceratitis</taxon>
        <taxon>Ceratitis</taxon>
    </lineage>
</organism>
<dbReference type="Proteomes" id="UP000606786">
    <property type="component" value="Unassembled WGS sequence"/>
</dbReference>
<comment type="caution">
    <text evidence="1">The sequence shown here is derived from an EMBL/GenBank/DDBJ whole genome shotgun (WGS) entry which is preliminary data.</text>
</comment>